<dbReference type="InterPro" id="IPR011990">
    <property type="entry name" value="TPR-like_helical_dom_sf"/>
</dbReference>
<feature type="chain" id="PRO_5041641518" evidence="5">
    <location>
        <begin position="29"/>
        <end position="479"/>
    </location>
</feature>
<dbReference type="InterPro" id="IPR001258">
    <property type="entry name" value="NHL_repeat"/>
</dbReference>
<keyword evidence="7" id="KW-1185">Reference proteome</keyword>
<evidence type="ECO:0000256" key="3">
    <source>
        <dbReference type="PROSITE-ProRule" id="PRU00504"/>
    </source>
</evidence>
<keyword evidence="1" id="KW-0677">Repeat</keyword>
<proteinExistence type="predicted"/>
<feature type="repeat" description="TPR" evidence="2">
    <location>
        <begin position="393"/>
        <end position="426"/>
    </location>
</feature>
<dbReference type="InterPro" id="IPR019734">
    <property type="entry name" value="TPR_rpt"/>
</dbReference>
<dbReference type="CDD" id="cd05819">
    <property type="entry name" value="NHL"/>
    <property type="match status" value="1"/>
</dbReference>
<evidence type="ECO:0000256" key="1">
    <source>
        <dbReference type="ARBA" id="ARBA00022737"/>
    </source>
</evidence>
<evidence type="ECO:0000256" key="5">
    <source>
        <dbReference type="SAM" id="SignalP"/>
    </source>
</evidence>
<dbReference type="SUPFAM" id="SSF101898">
    <property type="entry name" value="NHL repeat"/>
    <property type="match status" value="1"/>
</dbReference>
<dbReference type="SUPFAM" id="SSF48452">
    <property type="entry name" value="TPR-like"/>
    <property type="match status" value="1"/>
</dbReference>
<feature type="signal peptide" evidence="5">
    <location>
        <begin position="1"/>
        <end position="28"/>
    </location>
</feature>
<evidence type="ECO:0000256" key="2">
    <source>
        <dbReference type="PROSITE-ProRule" id="PRU00339"/>
    </source>
</evidence>
<dbReference type="PANTHER" id="PTHR24104">
    <property type="entry name" value="E3 UBIQUITIN-PROTEIN LIGASE NHLRC1-RELATED"/>
    <property type="match status" value="1"/>
</dbReference>
<keyword evidence="4" id="KW-1133">Transmembrane helix</keyword>
<organism evidence="6 7">
    <name type="scientific">Paenibacillus aurantius</name>
    <dbReference type="NCBI Taxonomy" id="2918900"/>
    <lineage>
        <taxon>Bacteria</taxon>
        <taxon>Bacillati</taxon>
        <taxon>Bacillota</taxon>
        <taxon>Bacilli</taxon>
        <taxon>Bacillales</taxon>
        <taxon>Paenibacillaceae</taxon>
        <taxon>Paenibacillus</taxon>
    </lineage>
</organism>
<accession>A0AA96LAW2</accession>
<feature type="repeat" description="NHL" evidence="3">
    <location>
        <begin position="101"/>
        <end position="136"/>
    </location>
</feature>
<name>A0AA96LAW2_9BACL</name>
<evidence type="ECO:0000313" key="7">
    <source>
        <dbReference type="Proteomes" id="UP001305702"/>
    </source>
</evidence>
<dbReference type="InterPro" id="IPR011042">
    <property type="entry name" value="6-blade_b-propeller_TolB-like"/>
</dbReference>
<evidence type="ECO:0000256" key="4">
    <source>
        <dbReference type="SAM" id="Phobius"/>
    </source>
</evidence>
<keyword evidence="5" id="KW-0732">Signal</keyword>
<reference evidence="6 7" key="1">
    <citation type="submission" date="2022-02" db="EMBL/GenBank/DDBJ databases">
        <title>Paenibacillus sp. MBLB1776 Whole Genome Shotgun Sequencing.</title>
        <authorList>
            <person name="Hwang C.Y."/>
            <person name="Cho E.-S."/>
            <person name="Seo M.-J."/>
        </authorList>
    </citation>
    <scope>NUCLEOTIDE SEQUENCE [LARGE SCALE GENOMIC DNA]</scope>
    <source>
        <strain evidence="6 7">MBLB1776</strain>
    </source>
</reference>
<feature type="transmembrane region" description="Helical" evidence="4">
    <location>
        <begin position="441"/>
        <end position="459"/>
    </location>
</feature>
<protein>
    <submittedName>
        <fullName evidence="6">Tetratricopeptide repeat protein</fullName>
    </submittedName>
</protein>
<keyword evidence="2" id="KW-0802">TPR repeat</keyword>
<dbReference type="EMBL" id="CP130318">
    <property type="protein sequence ID" value="WNQ08990.1"/>
    <property type="molecule type" value="Genomic_DNA"/>
</dbReference>
<dbReference type="Pfam" id="PF01436">
    <property type="entry name" value="NHL"/>
    <property type="match status" value="2"/>
</dbReference>
<dbReference type="Gene3D" id="2.120.10.30">
    <property type="entry name" value="TolB, C-terminal domain"/>
    <property type="match status" value="2"/>
</dbReference>
<evidence type="ECO:0000313" key="6">
    <source>
        <dbReference type="EMBL" id="WNQ08990.1"/>
    </source>
</evidence>
<gene>
    <name evidence="6" type="ORF">MJA45_15180</name>
</gene>
<dbReference type="PROSITE" id="PS50005">
    <property type="entry name" value="TPR"/>
    <property type="match status" value="1"/>
</dbReference>
<dbReference type="AlphaFoldDB" id="A0AA96LAW2"/>
<dbReference type="RefSeq" id="WP_315602757.1">
    <property type="nucleotide sequence ID" value="NZ_CP130318.1"/>
</dbReference>
<dbReference type="PROSITE" id="PS51125">
    <property type="entry name" value="NHL"/>
    <property type="match status" value="1"/>
</dbReference>
<dbReference type="Proteomes" id="UP001305702">
    <property type="component" value="Chromosome"/>
</dbReference>
<dbReference type="PANTHER" id="PTHR24104:SF25">
    <property type="entry name" value="PROTEIN LIN-41"/>
    <property type="match status" value="1"/>
</dbReference>
<keyword evidence="4" id="KW-0812">Transmembrane</keyword>
<dbReference type="InterPro" id="IPR050952">
    <property type="entry name" value="TRIM-NHL_E3_ligases"/>
</dbReference>
<dbReference type="GO" id="GO:0008270">
    <property type="term" value="F:zinc ion binding"/>
    <property type="evidence" value="ECO:0007669"/>
    <property type="project" value="UniProtKB-KW"/>
</dbReference>
<keyword evidence="4" id="KW-0472">Membrane</keyword>
<dbReference type="Pfam" id="PF14559">
    <property type="entry name" value="TPR_19"/>
    <property type="match status" value="1"/>
</dbReference>
<dbReference type="KEGG" id="paun:MJA45_15180"/>
<sequence>MKGWIRLGRILLAGAALGLAMKASPASAEVPYGTQIYDLKGAGYEAQAAYLPDHFYRGDLKAPEDLFIDSKDHLYIADTGNNRIVHLDENDRLVRTIEAKQGEGKLNEPNGVFVRKDGTIYVADTKNERIAVFQEDGTFLTSYKKPDTPLLPKDFVYQPTKIAVDDRGYLYVAVRNGYQGLLLLDPEGQFDGFFGANRVDFTLTDSLKRLFYTKEQMQKELLKLPGSVSNVTRGPDGFVYTTSVSVKKGHIKKLNYDGKDLLGEKVYGSKNLKAQQQNQFTDITVDSRGYLTAIEAQFGTVYQYNSQGDLLFSFGAKDEGYQKLGLFKSPSSIAVNSEGVLYVLDRGSHLLQAFKATDFANKIHDAMDLYIQGQYEKGAGLWSEVLHLNTKYYRAHLGLAKAYYKQGRYEQAMNEYRMAGDVKGYSDAFWQVRLNWMQRHFTTLAGSLAAGIVIFWLASRMAKRAAERRRSVETVEHPA</sequence>
<dbReference type="Gene3D" id="1.25.40.10">
    <property type="entry name" value="Tetratricopeptide repeat domain"/>
    <property type="match status" value="1"/>
</dbReference>